<evidence type="ECO:0000313" key="3">
    <source>
        <dbReference type="Proteomes" id="UP001372338"/>
    </source>
</evidence>
<accession>A0AAN9IA64</accession>
<dbReference type="AlphaFoldDB" id="A0AAN9IA64"/>
<organism evidence="2 3">
    <name type="scientific">Crotalaria pallida</name>
    <name type="common">Smooth rattlebox</name>
    <name type="synonym">Crotalaria striata</name>
    <dbReference type="NCBI Taxonomy" id="3830"/>
    <lineage>
        <taxon>Eukaryota</taxon>
        <taxon>Viridiplantae</taxon>
        <taxon>Streptophyta</taxon>
        <taxon>Embryophyta</taxon>
        <taxon>Tracheophyta</taxon>
        <taxon>Spermatophyta</taxon>
        <taxon>Magnoliopsida</taxon>
        <taxon>eudicotyledons</taxon>
        <taxon>Gunneridae</taxon>
        <taxon>Pentapetalae</taxon>
        <taxon>rosids</taxon>
        <taxon>fabids</taxon>
        <taxon>Fabales</taxon>
        <taxon>Fabaceae</taxon>
        <taxon>Papilionoideae</taxon>
        <taxon>50 kb inversion clade</taxon>
        <taxon>genistoids sensu lato</taxon>
        <taxon>core genistoids</taxon>
        <taxon>Crotalarieae</taxon>
        <taxon>Crotalaria</taxon>
    </lineage>
</organism>
<reference evidence="2 3" key="1">
    <citation type="submission" date="2024-01" db="EMBL/GenBank/DDBJ databases">
        <title>The genomes of 5 underutilized Papilionoideae crops provide insights into root nodulation and disease resistanc.</title>
        <authorList>
            <person name="Yuan L."/>
        </authorList>
    </citation>
    <scope>NUCLEOTIDE SEQUENCE [LARGE SCALE GENOMIC DNA]</scope>
    <source>
        <strain evidence="2">ZHUSHIDOU_FW_LH</strain>
        <tissue evidence="2">Leaf</tissue>
    </source>
</reference>
<evidence type="ECO:0000256" key="1">
    <source>
        <dbReference type="SAM" id="SignalP"/>
    </source>
</evidence>
<dbReference type="EMBL" id="JAYWIO010000003">
    <property type="protein sequence ID" value="KAK7273248.1"/>
    <property type="molecule type" value="Genomic_DNA"/>
</dbReference>
<evidence type="ECO:0000313" key="2">
    <source>
        <dbReference type="EMBL" id="KAK7273248.1"/>
    </source>
</evidence>
<feature type="signal peptide" evidence="1">
    <location>
        <begin position="1"/>
        <end position="24"/>
    </location>
</feature>
<keyword evidence="1" id="KW-0732">Signal</keyword>
<keyword evidence="3" id="KW-1185">Reference proteome</keyword>
<gene>
    <name evidence="2" type="ORF">RIF29_14297</name>
</gene>
<feature type="chain" id="PRO_5042926429" evidence="1">
    <location>
        <begin position="25"/>
        <end position="150"/>
    </location>
</feature>
<protein>
    <submittedName>
        <fullName evidence="2">Uncharacterized protein</fullName>
    </submittedName>
</protein>
<comment type="caution">
    <text evidence="2">The sequence shown here is derived from an EMBL/GenBank/DDBJ whole genome shotgun (WGS) entry which is preliminary data.</text>
</comment>
<proteinExistence type="predicted"/>
<sequence>MLSNSKDRTFSLLLRLKLVLTVSAMDVRSSLFASSLSLLVSAELCRLLPLLQFFSLPDIVAVLCADHIGFANDIQNHIKNDIQSFQILLQNDIVASVAVDWLKLVAEDCCRRSSFKMILLHQLLKKGLNPFSLEFQSFQMWWKLISLWKL</sequence>
<name>A0AAN9IA64_CROPI</name>
<dbReference type="Proteomes" id="UP001372338">
    <property type="component" value="Unassembled WGS sequence"/>
</dbReference>